<evidence type="ECO:0000256" key="7">
    <source>
        <dbReference type="ARBA" id="ARBA00022699"/>
    </source>
</evidence>
<keyword evidence="4" id="KW-0964">Secreted</keyword>
<dbReference type="GO" id="GO:0006887">
    <property type="term" value="P:exocytosis"/>
    <property type="evidence" value="ECO:0007669"/>
    <property type="project" value="UniProtKB-KW"/>
</dbReference>
<keyword evidence="11" id="KW-0472">Membrane</keyword>
<dbReference type="InterPro" id="IPR002110">
    <property type="entry name" value="Ankyrin_rpt"/>
</dbReference>
<evidence type="ECO:0000256" key="2">
    <source>
        <dbReference type="ARBA" id="ARBA00004613"/>
    </source>
</evidence>
<name>A0A8X6K5Q6_TRICU</name>
<dbReference type="PANTHER" id="PTHR24198:SF165">
    <property type="entry name" value="ANKYRIN REPEAT-CONTAINING PROTEIN-RELATED"/>
    <property type="match status" value="1"/>
</dbReference>
<dbReference type="GO" id="GO:0005576">
    <property type="term" value="C:extracellular region"/>
    <property type="evidence" value="ECO:0007669"/>
    <property type="project" value="UniProtKB-SubCell"/>
</dbReference>
<dbReference type="InterPro" id="IPR036770">
    <property type="entry name" value="Ankyrin_rpt-contain_sf"/>
</dbReference>
<feature type="repeat" description="ANK" evidence="16">
    <location>
        <begin position="162"/>
        <end position="189"/>
    </location>
</feature>
<organism evidence="17 18">
    <name type="scientific">Trichonephila clavata</name>
    <name type="common">Joro spider</name>
    <name type="synonym">Nephila clavata</name>
    <dbReference type="NCBI Taxonomy" id="2740835"/>
    <lineage>
        <taxon>Eukaryota</taxon>
        <taxon>Metazoa</taxon>
        <taxon>Ecdysozoa</taxon>
        <taxon>Arthropoda</taxon>
        <taxon>Chelicerata</taxon>
        <taxon>Arachnida</taxon>
        <taxon>Araneae</taxon>
        <taxon>Araneomorphae</taxon>
        <taxon>Entelegynae</taxon>
        <taxon>Araneoidea</taxon>
        <taxon>Nephilidae</taxon>
        <taxon>Trichonephila</taxon>
    </lineage>
</organism>
<dbReference type="Pfam" id="PF12796">
    <property type="entry name" value="Ank_2"/>
    <property type="match status" value="2"/>
</dbReference>
<feature type="repeat" description="ANK" evidence="16">
    <location>
        <begin position="100"/>
        <end position="133"/>
    </location>
</feature>
<keyword evidence="18" id="KW-1185">Reference proteome</keyword>
<comment type="subunit">
    <text evidence="14">Homotetramer in membranes.</text>
</comment>
<evidence type="ECO:0000256" key="9">
    <source>
        <dbReference type="ARBA" id="ARBA00023028"/>
    </source>
</evidence>
<comment type="caution">
    <text evidence="17">The sequence shown here is derived from an EMBL/GenBank/DDBJ whole genome shotgun (WGS) entry which is preliminary data.</text>
</comment>
<evidence type="ECO:0000256" key="11">
    <source>
        <dbReference type="ARBA" id="ARBA00023136"/>
    </source>
</evidence>
<keyword evidence="3" id="KW-0268">Exocytosis</keyword>
<dbReference type="PROSITE" id="PS50088">
    <property type="entry name" value="ANK_REPEAT"/>
    <property type="match status" value="3"/>
</dbReference>
<dbReference type="PANTHER" id="PTHR24198">
    <property type="entry name" value="ANKYRIN REPEAT AND PROTEIN KINASE DOMAIN-CONTAINING PROTEIN"/>
    <property type="match status" value="1"/>
</dbReference>
<keyword evidence="8" id="KW-0677">Repeat</keyword>
<evidence type="ECO:0000313" key="17">
    <source>
        <dbReference type="EMBL" id="GFQ65480.1"/>
    </source>
</evidence>
<comment type="subcellular location">
    <subcellularLocation>
        <location evidence="2">Secreted</location>
    </subcellularLocation>
    <subcellularLocation>
        <location evidence="1">Target cell membrane</location>
    </subcellularLocation>
</comment>
<evidence type="ECO:0000256" key="5">
    <source>
        <dbReference type="ARBA" id="ARBA00022537"/>
    </source>
</evidence>
<accession>A0A8X6K5Q6</accession>
<dbReference type="PRINTS" id="PR01415">
    <property type="entry name" value="ANKYRIN"/>
</dbReference>
<comment type="similarity">
    <text evidence="13">Belongs to the cationic peptide 01 (latrotoxin) family. 03 (alpha-latrotoxin) subfamily.</text>
</comment>
<evidence type="ECO:0000256" key="12">
    <source>
        <dbReference type="ARBA" id="ARBA00023298"/>
    </source>
</evidence>
<dbReference type="SUPFAM" id="SSF48403">
    <property type="entry name" value="Ankyrin repeat"/>
    <property type="match status" value="1"/>
</dbReference>
<dbReference type="OrthoDB" id="539213at2759"/>
<gene>
    <name evidence="17" type="primary">DEQ74_03175</name>
    <name evidence="17" type="ORF">TNCT_395051</name>
</gene>
<dbReference type="GO" id="GO:0090729">
    <property type="term" value="F:toxin activity"/>
    <property type="evidence" value="ECO:0007669"/>
    <property type="project" value="UniProtKB-KW"/>
</dbReference>
<keyword evidence="9" id="KW-0638">Presynaptic neurotoxin</keyword>
<dbReference type="PROSITE" id="PS50297">
    <property type="entry name" value="ANK_REP_REGION"/>
    <property type="match status" value="3"/>
</dbReference>
<evidence type="ECO:0000256" key="4">
    <source>
        <dbReference type="ARBA" id="ARBA00022525"/>
    </source>
</evidence>
<evidence type="ECO:0000256" key="3">
    <source>
        <dbReference type="ARBA" id="ARBA00022483"/>
    </source>
</evidence>
<evidence type="ECO:0000256" key="13">
    <source>
        <dbReference type="ARBA" id="ARBA00049657"/>
    </source>
</evidence>
<evidence type="ECO:0000256" key="8">
    <source>
        <dbReference type="ARBA" id="ARBA00022737"/>
    </source>
</evidence>
<dbReference type="GO" id="GO:0044218">
    <property type="term" value="C:other organism cell membrane"/>
    <property type="evidence" value="ECO:0007669"/>
    <property type="project" value="UniProtKB-KW"/>
</dbReference>
<protein>
    <recommendedName>
        <fullName evidence="15">Alpha-latrotoxin</fullName>
    </recommendedName>
</protein>
<dbReference type="GO" id="GO:0044231">
    <property type="term" value="C:host cell presynaptic membrane"/>
    <property type="evidence" value="ECO:0007669"/>
    <property type="project" value="UniProtKB-KW"/>
</dbReference>
<evidence type="ECO:0000256" key="10">
    <source>
        <dbReference type="ARBA" id="ARBA00023043"/>
    </source>
</evidence>
<evidence type="ECO:0000256" key="6">
    <source>
        <dbReference type="ARBA" id="ARBA00022656"/>
    </source>
</evidence>
<keyword evidence="10 16" id="KW-0040">ANK repeat</keyword>
<dbReference type="Proteomes" id="UP000887116">
    <property type="component" value="Unassembled WGS sequence"/>
</dbReference>
<dbReference type="AlphaFoldDB" id="A0A8X6K5Q6"/>
<keyword evidence="5" id="KW-1052">Target cell membrane</keyword>
<keyword evidence="6" id="KW-0800">Toxin</keyword>
<evidence type="ECO:0000256" key="15">
    <source>
        <dbReference type="ARBA" id="ARBA00049811"/>
    </source>
</evidence>
<evidence type="ECO:0000256" key="16">
    <source>
        <dbReference type="PROSITE-ProRule" id="PRU00023"/>
    </source>
</evidence>
<dbReference type="SMART" id="SM00248">
    <property type="entry name" value="ANK"/>
    <property type="match status" value="5"/>
</dbReference>
<keyword evidence="7" id="KW-0528">Neurotoxin</keyword>
<dbReference type="Gene3D" id="1.25.40.20">
    <property type="entry name" value="Ankyrin repeat-containing domain"/>
    <property type="match status" value="3"/>
</dbReference>
<dbReference type="EMBL" id="BMAO01010200">
    <property type="protein sequence ID" value="GFQ65480.1"/>
    <property type="molecule type" value="Genomic_DNA"/>
</dbReference>
<sequence length="276" mass="31537">MDIGILLSFLLRNNANFSDLKNAEKDSLLDYSAQNFDWDIVKLFIENDRRDDYFDQLDDQQRMCCLYHFISVGNLGITKFFIEQLIRKERISSVNVPSNHGETFLHLAAKNDKLDIVQYLVNEKGADITVINTDKKTPKDLATEKNCTSVVEFLEQALQKRLFYAAVQGDLDMVKTLINQGVNIDVKDNDNWTSLHFATYTGHLELVKYLLEEGANVLAKNNHDTVLHLAVSSNKEEIIKLVLDKIKETQRDVSQYIDAKDTEGDTPLMWAAENGE</sequence>
<reference evidence="17" key="1">
    <citation type="submission" date="2020-07" db="EMBL/GenBank/DDBJ databases">
        <title>Multicomponent nature underlies the extraordinary mechanical properties of spider dragline silk.</title>
        <authorList>
            <person name="Kono N."/>
            <person name="Nakamura H."/>
            <person name="Mori M."/>
            <person name="Yoshida Y."/>
            <person name="Ohtoshi R."/>
            <person name="Malay A.D."/>
            <person name="Moran D.A.P."/>
            <person name="Tomita M."/>
            <person name="Numata K."/>
            <person name="Arakawa K."/>
        </authorList>
    </citation>
    <scope>NUCLEOTIDE SEQUENCE</scope>
</reference>
<proteinExistence type="inferred from homology"/>
<evidence type="ECO:0000256" key="14">
    <source>
        <dbReference type="ARBA" id="ARBA00049715"/>
    </source>
</evidence>
<evidence type="ECO:0000313" key="18">
    <source>
        <dbReference type="Proteomes" id="UP000887116"/>
    </source>
</evidence>
<evidence type="ECO:0000256" key="1">
    <source>
        <dbReference type="ARBA" id="ARBA00004175"/>
    </source>
</evidence>
<keyword evidence="12" id="KW-1053">Target membrane</keyword>
<feature type="repeat" description="ANK" evidence="16">
    <location>
        <begin position="190"/>
        <end position="222"/>
    </location>
</feature>